<evidence type="ECO:0000256" key="3">
    <source>
        <dbReference type="ARBA" id="ARBA00004868"/>
    </source>
</evidence>
<keyword evidence="5 11" id="KW-0479">Metal-binding</keyword>
<feature type="binding site" evidence="11">
    <location>
        <position position="165"/>
    </location>
    <ligand>
        <name>ATP</name>
        <dbReference type="ChEBI" id="CHEBI:30616"/>
    </ligand>
</feature>
<dbReference type="PIRSF" id="PIRSF000513">
    <property type="entry name" value="Thz_kinase"/>
    <property type="match status" value="1"/>
</dbReference>
<reference evidence="12 13" key="1">
    <citation type="submission" date="2020-08" db="EMBL/GenBank/DDBJ databases">
        <title>Genome public.</title>
        <authorList>
            <person name="Liu C."/>
            <person name="Sun Q."/>
        </authorList>
    </citation>
    <scope>NUCLEOTIDE SEQUENCE [LARGE SCALE GENOMIC DNA]</scope>
    <source>
        <strain evidence="12 13">NSJ-9</strain>
    </source>
</reference>
<feature type="binding site" evidence="11">
    <location>
        <position position="46"/>
    </location>
    <ligand>
        <name>substrate</name>
    </ligand>
</feature>
<dbReference type="Pfam" id="PF02110">
    <property type="entry name" value="HK"/>
    <property type="match status" value="1"/>
</dbReference>
<dbReference type="EC" id="2.7.1.50" evidence="11"/>
<evidence type="ECO:0000256" key="9">
    <source>
        <dbReference type="ARBA" id="ARBA00022842"/>
    </source>
</evidence>
<dbReference type="InterPro" id="IPR000417">
    <property type="entry name" value="Hyethyz_kinase"/>
</dbReference>
<dbReference type="HAMAP" id="MF_00228">
    <property type="entry name" value="Thz_kinase"/>
    <property type="match status" value="1"/>
</dbReference>
<comment type="similarity">
    <text evidence="11">Belongs to the Thz kinase family.</text>
</comment>
<dbReference type="CDD" id="cd01170">
    <property type="entry name" value="THZ_kinase"/>
    <property type="match status" value="1"/>
</dbReference>
<keyword evidence="7 11" id="KW-0418">Kinase</keyword>
<evidence type="ECO:0000313" key="12">
    <source>
        <dbReference type="EMBL" id="MBC5685842.1"/>
    </source>
</evidence>
<keyword evidence="6 11" id="KW-0547">Nucleotide-binding</keyword>
<dbReference type="EMBL" id="JACOPG010000002">
    <property type="protein sequence ID" value="MBC5685842.1"/>
    <property type="molecule type" value="Genomic_DNA"/>
</dbReference>
<comment type="pathway">
    <text evidence="3 11">Cofactor biosynthesis; thiamine diphosphate biosynthesis; 4-methyl-5-(2-phosphoethyl)-thiazole from 5-(2-hydroxyethyl)-4-methylthiazole: step 1/1.</text>
</comment>
<evidence type="ECO:0000256" key="4">
    <source>
        <dbReference type="ARBA" id="ARBA00022679"/>
    </source>
</evidence>
<dbReference type="NCBIfam" id="NF006830">
    <property type="entry name" value="PRK09355.1"/>
    <property type="match status" value="1"/>
</dbReference>
<comment type="function">
    <text evidence="11">Catalyzes the phosphorylation of the hydroxyl group of 4-methyl-5-beta-hydroxyethylthiazole (THZ).</text>
</comment>
<feature type="binding site" evidence="11">
    <location>
        <position position="120"/>
    </location>
    <ligand>
        <name>ATP</name>
        <dbReference type="ChEBI" id="CHEBI:30616"/>
    </ligand>
</feature>
<comment type="caution">
    <text evidence="12">The sequence shown here is derived from an EMBL/GenBank/DDBJ whole genome shotgun (WGS) entry which is preliminary data.</text>
</comment>
<evidence type="ECO:0000256" key="10">
    <source>
        <dbReference type="ARBA" id="ARBA00022977"/>
    </source>
</evidence>
<accession>A0ABR7GEX7</accession>
<keyword evidence="9 11" id="KW-0460">Magnesium</keyword>
<keyword evidence="10 11" id="KW-0784">Thiamine biosynthesis</keyword>
<evidence type="ECO:0000256" key="1">
    <source>
        <dbReference type="ARBA" id="ARBA00001771"/>
    </source>
</evidence>
<gene>
    <name evidence="11 12" type="primary">thiM</name>
    <name evidence="12" type="ORF">H8R94_04360</name>
</gene>
<evidence type="ECO:0000256" key="5">
    <source>
        <dbReference type="ARBA" id="ARBA00022723"/>
    </source>
</evidence>
<comment type="cofactor">
    <cofactor evidence="2 11">
        <name>Mg(2+)</name>
        <dbReference type="ChEBI" id="CHEBI:18420"/>
    </cofactor>
</comment>
<keyword evidence="8 11" id="KW-0067">ATP-binding</keyword>
<name>A0ABR7GEX7_9FIRM</name>
<dbReference type="InterPro" id="IPR029056">
    <property type="entry name" value="Ribokinase-like"/>
</dbReference>
<organism evidence="12 13">
    <name type="scientific">Roseburia lenta</name>
    <dbReference type="NCBI Taxonomy" id="2763061"/>
    <lineage>
        <taxon>Bacteria</taxon>
        <taxon>Bacillati</taxon>
        <taxon>Bacillota</taxon>
        <taxon>Clostridia</taxon>
        <taxon>Lachnospirales</taxon>
        <taxon>Lachnospiraceae</taxon>
        <taxon>Roseburia</taxon>
    </lineage>
</organism>
<protein>
    <recommendedName>
        <fullName evidence="11">Hydroxyethylthiazole kinase</fullName>
        <ecNumber evidence="11">2.7.1.50</ecNumber>
    </recommendedName>
    <alternativeName>
        <fullName evidence="11">4-methyl-5-beta-hydroxyethylthiazole kinase</fullName>
        <shortName evidence="11">TH kinase</shortName>
        <shortName evidence="11">Thz kinase</shortName>
    </alternativeName>
</protein>
<dbReference type="GO" id="GO:0004417">
    <property type="term" value="F:hydroxyethylthiazole kinase activity"/>
    <property type="evidence" value="ECO:0007669"/>
    <property type="project" value="UniProtKB-EC"/>
</dbReference>
<dbReference type="RefSeq" id="WP_186853995.1">
    <property type="nucleotide sequence ID" value="NZ_JACOPG010000002.1"/>
</dbReference>
<evidence type="ECO:0000256" key="8">
    <source>
        <dbReference type="ARBA" id="ARBA00022840"/>
    </source>
</evidence>
<evidence type="ECO:0000256" key="2">
    <source>
        <dbReference type="ARBA" id="ARBA00001946"/>
    </source>
</evidence>
<evidence type="ECO:0000256" key="7">
    <source>
        <dbReference type="ARBA" id="ARBA00022777"/>
    </source>
</evidence>
<comment type="catalytic activity">
    <reaction evidence="1 11">
        <text>5-(2-hydroxyethyl)-4-methylthiazole + ATP = 4-methyl-5-(2-phosphooxyethyl)-thiazole + ADP + H(+)</text>
        <dbReference type="Rhea" id="RHEA:24212"/>
        <dbReference type="ChEBI" id="CHEBI:15378"/>
        <dbReference type="ChEBI" id="CHEBI:17957"/>
        <dbReference type="ChEBI" id="CHEBI:30616"/>
        <dbReference type="ChEBI" id="CHEBI:58296"/>
        <dbReference type="ChEBI" id="CHEBI:456216"/>
        <dbReference type="EC" id="2.7.1.50"/>
    </reaction>
</comment>
<sequence length="263" mass="28303">MESDAEIRTYLNRIKTLHPVIHCITNTVTMNDCANLALALGASPTMAHHEKEVEEIAAGADALVCNLGATECLDAMFLAGEKAHDLAHPIVLDPVGVAGSSYRRKKCMDLIRHIEPTCIRGNYSEMLALMEQHNMAAGVDAVDKSMDPQRLKQLAEELDCILVASGPTDWITDGKRIESCERGHAMMSYITGSGCMSTVAIAAFLTADLSVESVAASCAFMGKAGEIAADGTKKVHGGSMTFHDLFLDQVSLQGILWKDNTHL</sequence>
<dbReference type="Gene3D" id="3.40.1190.20">
    <property type="match status" value="1"/>
</dbReference>
<proteinExistence type="inferred from homology"/>
<dbReference type="Proteomes" id="UP000643810">
    <property type="component" value="Unassembled WGS sequence"/>
</dbReference>
<evidence type="ECO:0000256" key="6">
    <source>
        <dbReference type="ARBA" id="ARBA00022741"/>
    </source>
</evidence>
<evidence type="ECO:0000256" key="11">
    <source>
        <dbReference type="HAMAP-Rule" id="MF_00228"/>
    </source>
</evidence>
<dbReference type="SUPFAM" id="SSF53613">
    <property type="entry name" value="Ribokinase-like"/>
    <property type="match status" value="1"/>
</dbReference>
<dbReference type="PRINTS" id="PR01099">
    <property type="entry name" value="HYETHTZKNASE"/>
</dbReference>
<keyword evidence="4 11" id="KW-0808">Transferase</keyword>
<feature type="binding site" evidence="11">
    <location>
        <position position="192"/>
    </location>
    <ligand>
        <name>substrate</name>
    </ligand>
</feature>
<evidence type="ECO:0000313" key="13">
    <source>
        <dbReference type="Proteomes" id="UP000643810"/>
    </source>
</evidence>
<keyword evidence="13" id="KW-1185">Reference proteome</keyword>